<protein>
    <submittedName>
        <fullName evidence="8">Uncharacterized protein</fullName>
    </submittedName>
</protein>
<sequence length="742" mass="85511">MIREINGDILEITPIGAGNEVGRSCVLLTYKNKKILFDCGIHPAYHGVYALPYFDFIDPSEIDILLVTHFHIDHCGALPYFLRRTGFKGKVIMTHPTKAIYNYVLLDYVKISNVGNVDILYDESDLNYSMDQIIPIRFHEEMEYDGVKFQAYNAGHVLGAAMFLVEIEGVRILYTGDYSREEDRHLRAAEIPKCDVDILVVEATYGKNIHEPRQMREDKFKYRVHDIINKGGRCLLPCFALGRAQELLLILNEYWKEHEELKDVPIYYAGSLAQKSLSVFRTYRNMMGEVARKKIDQGENPFHFEDSQNYTEKKPLVIMATPGMLQNGLSRDLFEEWCEDEKNGIIFTGYSVEGTLAKQVMNKPSEIKIGDKNKTLKLNMTVEVISFSAHCDFKQTSHFIKEIKPPNIVLVHGDQNEMAKLKKELDIIYKEEINVLAPRNCQPVKFSFVTDKSSKMLGKAKDTFDNFLNTDGGFKINRDTFESITKNLSQEENKIDNKMLQIDHEARNPEEMKSQQIEEDAIMKEFNDNMVTIEGLFVENKLENMIIDETEINEFTSLSKNFVSQQQVIPYKYDPEFLIEASRDLFDSVELLSGNLEDLENDIILKIEGIDVVYRRKAECLELSWNSSPKCDLITDAIGLLAIQLSNNPPANMVKSMVNHRKEKKHSVEQFKVFQKILREHCEEIKINENNIIEIYDCDQELIAEADYFKKTVICQDNSIETHIMDLLNIHHHSCVPMDGCC</sequence>
<dbReference type="Pfam" id="PF10996">
    <property type="entry name" value="Beta-Casp"/>
    <property type="match status" value="1"/>
</dbReference>
<evidence type="ECO:0000256" key="5">
    <source>
        <dbReference type="ARBA" id="ARBA00023242"/>
    </source>
</evidence>
<evidence type="ECO:0000256" key="1">
    <source>
        <dbReference type="ARBA" id="ARBA00004123"/>
    </source>
</evidence>
<dbReference type="Pfam" id="PF00753">
    <property type="entry name" value="Lactamase_B"/>
    <property type="match status" value="1"/>
</dbReference>
<dbReference type="Pfam" id="PF11718">
    <property type="entry name" value="CPSF73-100_C"/>
    <property type="match status" value="1"/>
</dbReference>
<dbReference type="CDD" id="cd16292">
    <property type="entry name" value="CPSF3-like_MBL-fold"/>
    <property type="match status" value="1"/>
</dbReference>
<dbReference type="InterPro" id="IPR036866">
    <property type="entry name" value="RibonucZ/Hydroxyglut_hydro"/>
</dbReference>
<feature type="domain" description="Metallo-beta-lactamase" evidence="6">
    <location>
        <begin position="22"/>
        <end position="232"/>
    </location>
</feature>
<gene>
    <name evidence="8" type="ORF">ECRASSUSDP1_LOCUS28414</name>
</gene>
<organism evidence="8 9">
    <name type="scientific">Euplotes crassus</name>
    <dbReference type="NCBI Taxonomy" id="5936"/>
    <lineage>
        <taxon>Eukaryota</taxon>
        <taxon>Sar</taxon>
        <taxon>Alveolata</taxon>
        <taxon>Ciliophora</taxon>
        <taxon>Intramacronucleata</taxon>
        <taxon>Spirotrichea</taxon>
        <taxon>Hypotrichia</taxon>
        <taxon>Euplotida</taxon>
        <taxon>Euplotidae</taxon>
        <taxon>Moneuplotes</taxon>
    </lineage>
</organism>
<accession>A0AAD1Y8T2</accession>
<evidence type="ECO:0000313" key="9">
    <source>
        <dbReference type="Proteomes" id="UP001295684"/>
    </source>
</evidence>
<evidence type="ECO:0000313" key="8">
    <source>
        <dbReference type="EMBL" id="CAI2386790.1"/>
    </source>
</evidence>
<dbReference type="InterPro" id="IPR021718">
    <property type="entry name" value="CPSF73-100_C"/>
</dbReference>
<dbReference type="InterPro" id="IPR011108">
    <property type="entry name" value="RMMBL"/>
</dbReference>
<dbReference type="InterPro" id="IPR001279">
    <property type="entry name" value="Metallo-B-lactamas"/>
</dbReference>
<dbReference type="PANTHER" id="PTHR11203:SF11">
    <property type="entry name" value="CLEAVAGE AND POLYADENYLATION SPECIFICITY FACTOR SUBUNIT 3"/>
    <property type="match status" value="1"/>
</dbReference>
<keyword evidence="5" id="KW-0539">Nucleus</keyword>
<dbReference type="Proteomes" id="UP001295684">
    <property type="component" value="Unassembled WGS sequence"/>
</dbReference>
<evidence type="ECO:0000256" key="3">
    <source>
        <dbReference type="ARBA" id="ARBA00022722"/>
    </source>
</evidence>
<dbReference type="Pfam" id="PF07521">
    <property type="entry name" value="RMMBL"/>
    <property type="match status" value="1"/>
</dbReference>
<keyword evidence="2" id="KW-0507">mRNA processing</keyword>
<dbReference type="InterPro" id="IPR022712">
    <property type="entry name" value="Beta_Casp"/>
</dbReference>
<keyword evidence="3" id="KW-0540">Nuclease</keyword>
<dbReference type="GO" id="GO:0005847">
    <property type="term" value="C:mRNA cleavage and polyadenylation specificity factor complex"/>
    <property type="evidence" value="ECO:0007669"/>
    <property type="project" value="TreeGrafter"/>
</dbReference>
<dbReference type="GO" id="GO:0006398">
    <property type="term" value="P:mRNA 3'-end processing by stem-loop binding and cleavage"/>
    <property type="evidence" value="ECO:0007669"/>
    <property type="project" value="TreeGrafter"/>
</dbReference>
<reference evidence="8" key="1">
    <citation type="submission" date="2023-07" db="EMBL/GenBank/DDBJ databases">
        <authorList>
            <consortium name="AG Swart"/>
            <person name="Singh M."/>
            <person name="Singh A."/>
            <person name="Seah K."/>
            <person name="Emmerich C."/>
        </authorList>
    </citation>
    <scope>NUCLEOTIDE SEQUENCE</scope>
    <source>
        <strain evidence="8">DP1</strain>
    </source>
</reference>
<evidence type="ECO:0000256" key="4">
    <source>
        <dbReference type="ARBA" id="ARBA00022801"/>
    </source>
</evidence>
<dbReference type="AlphaFoldDB" id="A0AAD1Y8T2"/>
<comment type="subcellular location">
    <subcellularLocation>
        <location evidence="1">Nucleus</location>
    </subcellularLocation>
</comment>
<evidence type="ECO:0000256" key="2">
    <source>
        <dbReference type="ARBA" id="ARBA00022664"/>
    </source>
</evidence>
<evidence type="ECO:0000259" key="6">
    <source>
        <dbReference type="SMART" id="SM00849"/>
    </source>
</evidence>
<proteinExistence type="predicted"/>
<dbReference type="GO" id="GO:0004534">
    <property type="term" value="F:5'-3' RNA exonuclease activity"/>
    <property type="evidence" value="ECO:0007669"/>
    <property type="project" value="TreeGrafter"/>
</dbReference>
<evidence type="ECO:0000259" key="7">
    <source>
        <dbReference type="SMART" id="SM01027"/>
    </source>
</evidence>
<keyword evidence="9" id="KW-1185">Reference proteome</keyword>
<dbReference type="SUPFAM" id="SSF56281">
    <property type="entry name" value="Metallo-hydrolase/oxidoreductase"/>
    <property type="match status" value="1"/>
</dbReference>
<dbReference type="Gene3D" id="3.40.50.10890">
    <property type="match status" value="1"/>
</dbReference>
<dbReference type="InterPro" id="IPR050698">
    <property type="entry name" value="MBL"/>
</dbReference>
<dbReference type="PANTHER" id="PTHR11203">
    <property type="entry name" value="CLEAVAGE AND POLYADENYLATION SPECIFICITY FACTOR FAMILY MEMBER"/>
    <property type="match status" value="1"/>
</dbReference>
<dbReference type="EMBL" id="CAMPGE010029323">
    <property type="protein sequence ID" value="CAI2386790.1"/>
    <property type="molecule type" value="Genomic_DNA"/>
</dbReference>
<comment type="caution">
    <text evidence="8">The sequence shown here is derived from an EMBL/GenBank/DDBJ whole genome shotgun (WGS) entry which is preliminary data.</text>
</comment>
<dbReference type="Gene3D" id="3.60.15.10">
    <property type="entry name" value="Ribonuclease Z/Hydroxyacylglutathione hydrolase-like"/>
    <property type="match status" value="1"/>
</dbReference>
<feature type="domain" description="Beta-Casp" evidence="7">
    <location>
        <begin position="244"/>
        <end position="360"/>
    </location>
</feature>
<dbReference type="GO" id="GO:0004521">
    <property type="term" value="F:RNA endonuclease activity"/>
    <property type="evidence" value="ECO:0007669"/>
    <property type="project" value="TreeGrafter"/>
</dbReference>
<dbReference type="SMART" id="SM01027">
    <property type="entry name" value="Beta-Casp"/>
    <property type="match status" value="1"/>
</dbReference>
<dbReference type="GO" id="GO:0003723">
    <property type="term" value="F:RNA binding"/>
    <property type="evidence" value="ECO:0007669"/>
    <property type="project" value="TreeGrafter"/>
</dbReference>
<keyword evidence="4" id="KW-0378">Hydrolase</keyword>
<dbReference type="SMART" id="SM00849">
    <property type="entry name" value="Lactamase_B"/>
    <property type="match status" value="1"/>
</dbReference>
<name>A0AAD1Y8T2_EUPCR</name>